<accession>A0A8S8XC11</accession>
<name>A0A8S8XC11_9PROT</name>
<evidence type="ECO:0000313" key="6">
    <source>
        <dbReference type="EMBL" id="GIL38766.1"/>
    </source>
</evidence>
<dbReference type="Pfam" id="PF00126">
    <property type="entry name" value="HTH_1"/>
    <property type="match status" value="1"/>
</dbReference>
<evidence type="ECO:0000256" key="4">
    <source>
        <dbReference type="ARBA" id="ARBA00023163"/>
    </source>
</evidence>
<dbReference type="InterPro" id="IPR036388">
    <property type="entry name" value="WH-like_DNA-bd_sf"/>
</dbReference>
<dbReference type="InterPro" id="IPR036390">
    <property type="entry name" value="WH_DNA-bd_sf"/>
</dbReference>
<dbReference type="Gene3D" id="3.40.190.290">
    <property type="match status" value="1"/>
</dbReference>
<comment type="similarity">
    <text evidence="1">Belongs to the LysR transcriptional regulatory family.</text>
</comment>
<dbReference type="FunFam" id="1.10.10.10:FF:000001">
    <property type="entry name" value="LysR family transcriptional regulator"/>
    <property type="match status" value="1"/>
</dbReference>
<dbReference type="PROSITE" id="PS50931">
    <property type="entry name" value="HTH_LYSR"/>
    <property type="match status" value="1"/>
</dbReference>
<keyword evidence="7" id="KW-1185">Reference proteome</keyword>
<dbReference type="SUPFAM" id="SSF53850">
    <property type="entry name" value="Periplasmic binding protein-like II"/>
    <property type="match status" value="1"/>
</dbReference>
<dbReference type="SUPFAM" id="SSF46785">
    <property type="entry name" value="Winged helix' DNA-binding domain"/>
    <property type="match status" value="1"/>
</dbReference>
<evidence type="ECO:0000313" key="7">
    <source>
        <dbReference type="Proteomes" id="UP000681075"/>
    </source>
</evidence>
<dbReference type="InterPro" id="IPR005119">
    <property type="entry name" value="LysR_subst-bd"/>
</dbReference>
<evidence type="ECO:0000259" key="5">
    <source>
        <dbReference type="PROSITE" id="PS50931"/>
    </source>
</evidence>
<sequence length="300" mass="33085">MQFDLVDLRLFGAIAEAGSITSGAERSGLALAAASARVKAMEEMLGTPLLERGRRGVRLTGAGEALLRHARAVLAQVEQMRGELRDFARGGIRGRVRLWSNTAALEEHLPELLSAWLCTHEGIDVELEERQSQDVALALQQGRADIGVLSDWVGAEGLTLHPFRDDRLVLATSMTHPLARKRNVQFTSLADEEFVGLTAHGALAQHVDAHALRLGMSLRYRIRLRCFDAICRMVERGVGIAVLPELAVRRRRRTMKIAMVAIADDWAPRRIVVAVRKSTTLPLHAQRLLDHLLASGKVKT</sequence>
<dbReference type="AlphaFoldDB" id="A0A8S8XC11"/>
<dbReference type="EMBL" id="BOPV01000001">
    <property type="protein sequence ID" value="GIL38766.1"/>
    <property type="molecule type" value="Genomic_DNA"/>
</dbReference>
<dbReference type="Gene3D" id="1.10.10.10">
    <property type="entry name" value="Winged helix-like DNA-binding domain superfamily/Winged helix DNA-binding domain"/>
    <property type="match status" value="1"/>
</dbReference>
<keyword evidence="3" id="KW-0238">DNA-binding</keyword>
<dbReference type="Pfam" id="PF03466">
    <property type="entry name" value="LysR_substrate"/>
    <property type="match status" value="1"/>
</dbReference>
<dbReference type="GO" id="GO:0003677">
    <property type="term" value="F:DNA binding"/>
    <property type="evidence" value="ECO:0007669"/>
    <property type="project" value="UniProtKB-KW"/>
</dbReference>
<dbReference type="GO" id="GO:0003700">
    <property type="term" value="F:DNA-binding transcription factor activity"/>
    <property type="evidence" value="ECO:0007669"/>
    <property type="project" value="InterPro"/>
</dbReference>
<gene>
    <name evidence="6" type="ORF">TMPK1_10030</name>
</gene>
<dbReference type="PANTHER" id="PTHR30419:SF2">
    <property type="entry name" value="LYSR FAMILY TRANSCRIPTIONAL REGULATOR"/>
    <property type="match status" value="1"/>
</dbReference>
<dbReference type="InterPro" id="IPR050950">
    <property type="entry name" value="HTH-type_LysR_regulators"/>
</dbReference>
<dbReference type="PANTHER" id="PTHR30419">
    <property type="entry name" value="HTH-TYPE TRANSCRIPTIONAL REGULATOR YBHD"/>
    <property type="match status" value="1"/>
</dbReference>
<proteinExistence type="inferred from homology"/>
<evidence type="ECO:0000256" key="3">
    <source>
        <dbReference type="ARBA" id="ARBA00023125"/>
    </source>
</evidence>
<dbReference type="CDD" id="cd08421">
    <property type="entry name" value="PBP2_LTTR_like_1"/>
    <property type="match status" value="1"/>
</dbReference>
<reference evidence="6" key="1">
    <citation type="submission" date="2021-02" db="EMBL/GenBank/DDBJ databases">
        <title>Genome sequence of Rhodospirillales sp. strain TMPK1 isolated from soil.</title>
        <authorList>
            <person name="Nakai R."/>
            <person name="Kusada H."/>
            <person name="Tamaki H."/>
        </authorList>
    </citation>
    <scope>NUCLEOTIDE SEQUENCE</scope>
    <source>
        <strain evidence="6">TMPK1</strain>
    </source>
</reference>
<dbReference type="Proteomes" id="UP000681075">
    <property type="component" value="Unassembled WGS sequence"/>
</dbReference>
<dbReference type="GO" id="GO:0005829">
    <property type="term" value="C:cytosol"/>
    <property type="evidence" value="ECO:0007669"/>
    <property type="project" value="TreeGrafter"/>
</dbReference>
<feature type="domain" description="HTH lysR-type" evidence="5">
    <location>
        <begin position="3"/>
        <end position="60"/>
    </location>
</feature>
<evidence type="ECO:0000256" key="2">
    <source>
        <dbReference type="ARBA" id="ARBA00023015"/>
    </source>
</evidence>
<evidence type="ECO:0000256" key="1">
    <source>
        <dbReference type="ARBA" id="ARBA00009437"/>
    </source>
</evidence>
<comment type="caution">
    <text evidence="6">The sequence shown here is derived from an EMBL/GenBank/DDBJ whole genome shotgun (WGS) entry which is preliminary data.</text>
</comment>
<keyword evidence="4" id="KW-0804">Transcription</keyword>
<protein>
    <submittedName>
        <fullName evidence="6">LysR family transcriptional regulator</fullName>
    </submittedName>
</protein>
<keyword evidence="2" id="KW-0805">Transcription regulation</keyword>
<organism evidence="6 7">
    <name type="scientific">Roseiterribacter gracilis</name>
    <dbReference type="NCBI Taxonomy" id="2812848"/>
    <lineage>
        <taxon>Bacteria</taxon>
        <taxon>Pseudomonadati</taxon>
        <taxon>Pseudomonadota</taxon>
        <taxon>Alphaproteobacteria</taxon>
        <taxon>Rhodospirillales</taxon>
        <taxon>Roseiterribacteraceae</taxon>
        <taxon>Roseiterribacter</taxon>
    </lineage>
</organism>
<dbReference type="RefSeq" id="WP_420241826.1">
    <property type="nucleotide sequence ID" value="NZ_BOPV01000001.1"/>
</dbReference>
<dbReference type="InterPro" id="IPR000847">
    <property type="entry name" value="LysR_HTH_N"/>
</dbReference>